<gene>
    <name evidence="9" type="ORF">BUALT_Bualt05G0062600</name>
</gene>
<dbReference type="SUPFAM" id="SSF48264">
    <property type="entry name" value="Cytochrome P450"/>
    <property type="match status" value="1"/>
</dbReference>
<keyword evidence="4" id="KW-0479">Metal-binding</keyword>
<dbReference type="EMBL" id="WHWC01000005">
    <property type="protein sequence ID" value="KAG8382301.1"/>
    <property type="molecule type" value="Genomic_DNA"/>
</dbReference>
<evidence type="ECO:0000256" key="3">
    <source>
        <dbReference type="ARBA" id="ARBA00022617"/>
    </source>
</evidence>
<dbReference type="Pfam" id="PF00067">
    <property type="entry name" value="p450"/>
    <property type="match status" value="1"/>
</dbReference>
<evidence type="ECO:0000259" key="8">
    <source>
        <dbReference type="Pfam" id="PF04937"/>
    </source>
</evidence>
<evidence type="ECO:0000256" key="7">
    <source>
        <dbReference type="SAM" id="MobiDB-lite"/>
    </source>
</evidence>
<feature type="region of interest" description="Disordered" evidence="7">
    <location>
        <begin position="75"/>
        <end position="100"/>
    </location>
</feature>
<keyword evidence="6" id="KW-0408">Iron</keyword>
<dbReference type="Pfam" id="PF04937">
    <property type="entry name" value="DUF659"/>
    <property type="match status" value="1"/>
</dbReference>
<comment type="similarity">
    <text evidence="2">Belongs to the cytochrome P450 family.</text>
</comment>
<keyword evidence="5" id="KW-0560">Oxidoreductase</keyword>
<dbReference type="PRINTS" id="PR00463">
    <property type="entry name" value="EP450I"/>
</dbReference>
<dbReference type="AlphaFoldDB" id="A0AAV6XGZ2"/>
<accession>A0AAV6XGZ2</accession>
<dbReference type="InterPro" id="IPR002401">
    <property type="entry name" value="Cyt_P450_E_grp-I"/>
</dbReference>
<name>A0AAV6XGZ2_9LAMI</name>
<dbReference type="InterPro" id="IPR036396">
    <property type="entry name" value="Cyt_P450_sf"/>
</dbReference>
<keyword evidence="3" id="KW-0349">Heme</keyword>
<dbReference type="GO" id="GO:0016020">
    <property type="term" value="C:membrane"/>
    <property type="evidence" value="ECO:0007669"/>
    <property type="project" value="UniProtKB-SubCell"/>
</dbReference>
<sequence>MKQHLSGRKGEIKVCPKVPSDVRYQMEESLKGIVEKEKEYRERFTIENPYGGPISESHDTHEYEEIEEIHRQAWERGKTTPSSLGKGKTPAGQSKKGKFGDYFVPRTTPGAQLTIKSALSDAQALFCLFQEVIEWVGPSNVVHMVTDNGSNYVAAGRLIQDHFTHINWSPCAAHCLNLVLKDIAKMDHVAAIVNQASKLTRWVLKTENFDPIDYESIDKLDVWIVDDEEEPFLNHEDIELLYVANNNSSSPLNLIPGPRKLPLIGNLHLLVGNSLPHHHAFKDLADKYGPLMHLQLGEIPFLVVSSVEVAKEILKTHDINFANRPQVLVGKTMFYNCNNIGFSPYGEYWRYVRKICTLELLSTRRVESFRHIREEENTKLAKWIASNEGLPINLSNRILLTSYDIITRVSLGKKTMEEGTFTSIIIETVKLLMGLSIADLYPSITLLPLISGLKLKMERMRHKTDRILDHIIEEHRMNAAETDHDLTDVLIKCQQDGTTKFTTDNIKAVLMVTSMKLTPSNFCIKKLTEIFIFMD</sequence>
<comment type="caution">
    <text evidence="9">The sequence shown here is derived from an EMBL/GenBank/DDBJ whole genome shotgun (WGS) entry which is preliminary data.</text>
</comment>
<evidence type="ECO:0000256" key="6">
    <source>
        <dbReference type="ARBA" id="ARBA00023004"/>
    </source>
</evidence>
<dbReference type="Proteomes" id="UP000826271">
    <property type="component" value="Unassembled WGS sequence"/>
</dbReference>
<dbReference type="GO" id="GO:0016705">
    <property type="term" value="F:oxidoreductase activity, acting on paired donors, with incorporation or reduction of molecular oxygen"/>
    <property type="evidence" value="ECO:0007669"/>
    <property type="project" value="InterPro"/>
</dbReference>
<feature type="domain" description="DUF659" evidence="8">
    <location>
        <begin position="116"/>
        <end position="198"/>
    </location>
</feature>
<comment type="subcellular location">
    <subcellularLocation>
        <location evidence="1">Membrane</location>
        <topology evidence="1">Single-pass membrane protein</topology>
    </subcellularLocation>
</comment>
<protein>
    <recommendedName>
        <fullName evidence="8">DUF659 domain-containing protein</fullName>
    </recommendedName>
</protein>
<evidence type="ECO:0000256" key="1">
    <source>
        <dbReference type="ARBA" id="ARBA00004167"/>
    </source>
</evidence>
<evidence type="ECO:0000313" key="10">
    <source>
        <dbReference type="Proteomes" id="UP000826271"/>
    </source>
</evidence>
<keyword evidence="10" id="KW-1185">Reference proteome</keyword>
<evidence type="ECO:0000256" key="5">
    <source>
        <dbReference type="ARBA" id="ARBA00023002"/>
    </source>
</evidence>
<evidence type="ECO:0000256" key="2">
    <source>
        <dbReference type="ARBA" id="ARBA00010617"/>
    </source>
</evidence>
<dbReference type="PANTHER" id="PTHR47955">
    <property type="entry name" value="CYTOCHROME P450 FAMILY 71 PROTEIN"/>
    <property type="match status" value="1"/>
</dbReference>
<dbReference type="SUPFAM" id="SSF53098">
    <property type="entry name" value="Ribonuclease H-like"/>
    <property type="match status" value="1"/>
</dbReference>
<dbReference type="GO" id="GO:0004497">
    <property type="term" value="F:monooxygenase activity"/>
    <property type="evidence" value="ECO:0007669"/>
    <property type="project" value="InterPro"/>
</dbReference>
<dbReference type="InterPro" id="IPR012337">
    <property type="entry name" value="RNaseH-like_sf"/>
</dbReference>
<reference evidence="9" key="1">
    <citation type="submission" date="2019-10" db="EMBL/GenBank/DDBJ databases">
        <authorList>
            <person name="Zhang R."/>
            <person name="Pan Y."/>
            <person name="Wang J."/>
            <person name="Ma R."/>
            <person name="Yu S."/>
        </authorList>
    </citation>
    <scope>NUCLEOTIDE SEQUENCE</scope>
    <source>
        <strain evidence="9">LA-IB0</strain>
        <tissue evidence="9">Leaf</tissue>
    </source>
</reference>
<dbReference type="GO" id="GO:0005506">
    <property type="term" value="F:iron ion binding"/>
    <property type="evidence" value="ECO:0007669"/>
    <property type="project" value="InterPro"/>
</dbReference>
<dbReference type="GO" id="GO:0020037">
    <property type="term" value="F:heme binding"/>
    <property type="evidence" value="ECO:0007669"/>
    <property type="project" value="InterPro"/>
</dbReference>
<proteinExistence type="inferred from homology"/>
<evidence type="ECO:0000256" key="4">
    <source>
        <dbReference type="ARBA" id="ARBA00022723"/>
    </source>
</evidence>
<evidence type="ECO:0000313" key="9">
    <source>
        <dbReference type="EMBL" id="KAG8382301.1"/>
    </source>
</evidence>
<dbReference type="InterPro" id="IPR001128">
    <property type="entry name" value="Cyt_P450"/>
</dbReference>
<organism evidence="9 10">
    <name type="scientific">Buddleja alternifolia</name>
    <dbReference type="NCBI Taxonomy" id="168488"/>
    <lineage>
        <taxon>Eukaryota</taxon>
        <taxon>Viridiplantae</taxon>
        <taxon>Streptophyta</taxon>
        <taxon>Embryophyta</taxon>
        <taxon>Tracheophyta</taxon>
        <taxon>Spermatophyta</taxon>
        <taxon>Magnoliopsida</taxon>
        <taxon>eudicotyledons</taxon>
        <taxon>Gunneridae</taxon>
        <taxon>Pentapetalae</taxon>
        <taxon>asterids</taxon>
        <taxon>lamiids</taxon>
        <taxon>Lamiales</taxon>
        <taxon>Scrophulariaceae</taxon>
        <taxon>Buddlejeae</taxon>
        <taxon>Buddleja</taxon>
    </lineage>
</organism>
<dbReference type="PANTHER" id="PTHR47955:SF8">
    <property type="entry name" value="CYTOCHROME P450 71D11-LIKE"/>
    <property type="match status" value="1"/>
</dbReference>
<dbReference type="Gene3D" id="1.10.630.10">
    <property type="entry name" value="Cytochrome P450"/>
    <property type="match status" value="1"/>
</dbReference>
<dbReference type="InterPro" id="IPR007021">
    <property type="entry name" value="DUF659"/>
</dbReference>